<dbReference type="InterPro" id="IPR041931">
    <property type="entry name" value="DNA_pol3_alpha_thumb_dom"/>
</dbReference>
<comment type="subcellular location">
    <subcellularLocation>
        <location evidence="1">Cytoplasm</location>
    </subcellularLocation>
</comment>
<keyword evidence="5" id="KW-0548">Nucleotidyltransferase</keyword>
<dbReference type="RefSeq" id="WP_013387919.1">
    <property type="nucleotide sequence ID" value="NC_014632.1"/>
</dbReference>
<dbReference type="GO" id="GO:0005737">
    <property type="term" value="C:cytoplasm"/>
    <property type="evidence" value="ECO:0007669"/>
    <property type="project" value="UniProtKB-SubCell"/>
</dbReference>
<dbReference type="EC" id="2.7.7.7" evidence="2"/>
<organism evidence="10 11">
    <name type="scientific">Ilyobacter polytropus (strain ATCC 51220 / DSM 2926 / LMG 16218 / CuHBu1)</name>
    <dbReference type="NCBI Taxonomy" id="572544"/>
    <lineage>
        <taxon>Bacteria</taxon>
        <taxon>Fusobacteriati</taxon>
        <taxon>Fusobacteriota</taxon>
        <taxon>Fusobacteriia</taxon>
        <taxon>Fusobacteriales</taxon>
        <taxon>Fusobacteriaceae</taxon>
        <taxon>Ilyobacter</taxon>
    </lineage>
</organism>
<keyword evidence="11" id="KW-1185">Reference proteome</keyword>
<dbReference type="GO" id="GO:0006260">
    <property type="term" value="P:DNA replication"/>
    <property type="evidence" value="ECO:0007669"/>
    <property type="project" value="UniProtKB-KW"/>
</dbReference>
<evidence type="ECO:0000256" key="5">
    <source>
        <dbReference type="ARBA" id="ARBA00022695"/>
    </source>
</evidence>
<dbReference type="Gene3D" id="1.10.150.870">
    <property type="match status" value="1"/>
</dbReference>
<reference evidence="10 11" key="1">
    <citation type="journal article" date="2010" name="Stand. Genomic Sci.">
        <title>Complete genome sequence of Ilyobacter polytropus type strain (CuHbu1).</title>
        <authorList>
            <person name="Sikorski J."/>
            <person name="Chertkov O."/>
            <person name="Lapidus A."/>
            <person name="Nolan M."/>
            <person name="Lucas S."/>
            <person name="Del Rio T.G."/>
            <person name="Tice H."/>
            <person name="Cheng J.F."/>
            <person name="Tapia R."/>
            <person name="Han C."/>
            <person name="Goodwin L."/>
            <person name="Pitluck S."/>
            <person name="Liolios K."/>
            <person name="Ivanova N."/>
            <person name="Mavromatis K."/>
            <person name="Mikhailova N."/>
            <person name="Pati A."/>
            <person name="Chen A."/>
            <person name="Palaniappan K."/>
            <person name="Land M."/>
            <person name="Hauser L."/>
            <person name="Chang Y.J."/>
            <person name="Jeffries C.D."/>
            <person name="Brambilla E."/>
            <person name="Yasawong M."/>
            <person name="Rohde M."/>
            <person name="Pukall R."/>
            <person name="Spring S."/>
            <person name="Goker M."/>
            <person name="Woyke T."/>
            <person name="Bristow J."/>
            <person name="Eisen J.A."/>
            <person name="Markowitz V."/>
            <person name="Hugenholtz P."/>
            <person name="Kyrpides N.C."/>
            <person name="Klenk H.P."/>
        </authorList>
    </citation>
    <scope>NUCLEOTIDE SEQUENCE [LARGE SCALE GENOMIC DNA]</scope>
    <source>
        <strain evidence="11">ATCC 51220 / DSM 2926 / LMG 16218 / CuHBu1</strain>
    </source>
</reference>
<dbReference type="InterPro" id="IPR016195">
    <property type="entry name" value="Pol/histidinol_Pase-like"/>
</dbReference>
<dbReference type="InterPro" id="IPR011708">
    <property type="entry name" value="DNA_pol3_alpha_NTPase_dom"/>
</dbReference>
<dbReference type="CDD" id="cd12113">
    <property type="entry name" value="PHP_PolIIIA_DnaE3"/>
    <property type="match status" value="1"/>
</dbReference>
<accession>E3H821</accession>
<gene>
    <name evidence="10" type="ordered locus">Ilyop_1472</name>
</gene>
<dbReference type="Gene3D" id="3.20.20.140">
    <property type="entry name" value="Metal-dependent hydrolases"/>
    <property type="match status" value="1"/>
</dbReference>
<evidence type="ECO:0000256" key="1">
    <source>
        <dbReference type="ARBA" id="ARBA00004496"/>
    </source>
</evidence>
<dbReference type="Pfam" id="PF07733">
    <property type="entry name" value="DNA_pol3_alpha"/>
    <property type="match status" value="1"/>
</dbReference>
<dbReference type="STRING" id="572544.Ilyop_1472"/>
<dbReference type="GO" id="GO:0003887">
    <property type="term" value="F:DNA-directed DNA polymerase activity"/>
    <property type="evidence" value="ECO:0007669"/>
    <property type="project" value="UniProtKB-KW"/>
</dbReference>
<dbReference type="EMBL" id="CP002281">
    <property type="protein sequence ID" value="ADO83252.1"/>
    <property type="molecule type" value="Genomic_DNA"/>
</dbReference>
<dbReference type="InterPro" id="IPR004013">
    <property type="entry name" value="PHP_dom"/>
</dbReference>
<dbReference type="InterPro" id="IPR003141">
    <property type="entry name" value="Pol/His_phosphatase_N"/>
</dbReference>
<dbReference type="NCBIfam" id="NF005298">
    <property type="entry name" value="PRK06826.1"/>
    <property type="match status" value="1"/>
</dbReference>
<dbReference type="OrthoDB" id="9803237at2"/>
<dbReference type="InterPro" id="IPR004805">
    <property type="entry name" value="DnaE2/DnaE/PolC"/>
</dbReference>
<evidence type="ECO:0000256" key="8">
    <source>
        <dbReference type="ARBA" id="ARBA00049244"/>
    </source>
</evidence>
<keyword evidence="6" id="KW-0235">DNA replication</keyword>
<dbReference type="Pfam" id="PF14579">
    <property type="entry name" value="HHH_6"/>
    <property type="match status" value="1"/>
</dbReference>
<sequence length="1138" mass="130907">MKNNFVHLHLHTEYSLLDGVGKIDEYLDRAKKLGMRSMAITDHGNMFGAVEFYKKALSKGIKPIVGMEAYLSEFSMEEKSGRNFHLVLLAKNETGYKNLMKLSSEAYLKGFYYRPRIDKEILAQHSKGIIALSACMQGELSKRILDEESEEDLDKAVNEYVEIFGKEDFYVELQSNGIKKQEKLNDALYTLAKKHDLKVVATNDTHYVYYGDHTLQDILICVQTGSKISDEKRMKIETDQLFLKSREQMLEELGKYDRAVDNTVEIADKCNLELEFGVFKFPEYKIPTCVDSIREFLRKLVYQGLKRRYKNDLEKDVIERVEYELDVINKMDYAGYFVVVWDFIDYAKKNRIPVGPGRGSAAGSMVAYSLGITELDPMKYNLIFERFLNPERISMPDIDIDICQERRQEVIDYVGEKYGKDRVAQIITFGTMKARAAIRDVGRVMNVPLFKVDKIAKLIPPFFSLDRALKEVEELREVYETDSESQELIEYSKRLENTVRHASIHAAGVVITKDPLTDDVPLYSDTKTKVVSTQYQMKELEELGLLKMDFLGLRNLTILQRTVDYIREDTNEEIDLNKIPLDSLEVYRLLQKGDTLGVFQLESHGIRKLLMKLKPDRFEDIIAVLALYRPGPLGSGMVDDFIEVKNGRAAIKYPHQSLEDVLKETYGVILYQEQVMKIANIMADYTLGEADLLRRAMGKKNMAIMEENRNKFVKRAVKKGYSEEKATEIFNLIDKFAGYGFNKSHSAAYALVAYWTAYFKGCYPKHYYAALMTSERNNIEKLAVYVEDAKEHGIGVALPNINKISTRFIVDGDLVRFGMSAIKNVGETLIERIKAEHARNGDYTTFENFVTRGKKEGVNKKALEALILSGALDSIPGNRRQKYESMEKALNYATKVMKEDDIQQMNLFGEARATIEKFQMPSVEEYKMENLLTGEKEFLGFYFTGHPLDKYRQMLKVYRLTEIKDIVSDMPVHIKTYGMVRNLKKVITKKSGQVMGVFDLEDYYGRIGAVVFPRDYQKMGHYLLDGAPLYVEGVVQTDHFGGHEEKKIIIRELRPLDEIGEILKFKVYILIEEEDKPKLPALKKIISRHQGDHRIYLALREKGEKKTVELANKYRVTPSKYFISEVVGLLGIENIVIK</sequence>
<evidence type="ECO:0000313" key="11">
    <source>
        <dbReference type="Proteomes" id="UP000006875"/>
    </source>
</evidence>
<name>E3H821_ILYPC</name>
<dbReference type="PANTHER" id="PTHR32294">
    <property type="entry name" value="DNA POLYMERASE III SUBUNIT ALPHA"/>
    <property type="match status" value="1"/>
</dbReference>
<evidence type="ECO:0000259" key="9">
    <source>
        <dbReference type="SMART" id="SM00481"/>
    </source>
</evidence>
<dbReference type="eggNOG" id="COG0587">
    <property type="taxonomic scope" value="Bacteria"/>
</dbReference>
<dbReference type="Pfam" id="PF02811">
    <property type="entry name" value="PHP"/>
    <property type="match status" value="1"/>
</dbReference>
<evidence type="ECO:0000256" key="7">
    <source>
        <dbReference type="ARBA" id="ARBA00022932"/>
    </source>
</evidence>
<keyword evidence="7" id="KW-0239">DNA-directed DNA polymerase</keyword>
<dbReference type="SUPFAM" id="SSF89550">
    <property type="entry name" value="PHP domain-like"/>
    <property type="match status" value="1"/>
</dbReference>
<comment type="catalytic activity">
    <reaction evidence="8">
        <text>DNA(n) + a 2'-deoxyribonucleoside 5'-triphosphate = DNA(n+1) + diphosphate</text>
        <dbReference type="Rhea" id="RHEA:22508"/>
        <dbReference type="Rhea" id="RHEA-COMP:17339"/>
        <dbReference type="Rhea" id="RHEA-COMP:17340"/>
        <dbReference type="ChEBI" id="CHEBI:33019"/>
        <dbReference type="ChEBI" id="CHEBI:61560"/>
        <dbReference type="ChEBI" id="CHEBI:173112"/>
        <dbReference type="EC" id="2.7.7.7"/>
    </reaction>
</comment>
<proteinExistence type="predicted"/>
<evidence type="ECO:0000256" key="2">
    <source>
        <dbReference type="ARBA" id="ARBA00012417"/>
    </source>
</evidence>
<dbReference type="GO" id="GO:0008408">
    <property type="term" value="F:3'-5' exonuclease activity"/>
    <property type="evidence" value="ECO:0007669"/>
    <property type="project" value="InterPro"/>
</dbReference>
<dbReference type="Gene3D" id="1.10.10.1600">
    <property type="entry name" value="Bacterial DNA polymerase III alpha subunit, thumb domain"/>
    <property type="match status" value="1"/>
</dbReference>
<dbReference type="NCBIfam" id="TIGR00594">
    <property type="entry name" value="polc"/>
    <property type="match status" value="1"/>
</dbReference>
<dbReference type="CDD" id="cd04485">
    <property type="entry name" value="DnaE_OBF"/>
    <property type="match status" value="1"/>
</dbReference>
<evidence type="ECO:0000313" key="10">
    <source>
        <dbReference type="EMBL" id="ADO83252.1"/>
    </source>
</evidence>
<dbReference type="GO" id="GO:0003676">
    <property type="term" value="F:nucleic acid binding"/>
    <property type="evidence" value="ECO:0007669"/>
    <property type="project" value="InterPro"/>
</dbReference>
<dbReference type="Pfam" id="PF01336">
    <property type="entry name" value="tRNA_anti-codon"/>
    <property type="match status" value="1"/>
</dbReference>
<protein>
    <recommendedName>
        <fullName evidence="3">DNA polymerase III subunit alpha</fullName>
        <ecNumber evidence="2">2.7.7.7</ecNumber>
    </recommendedName>
</protein>
<dbReference type="NCBIfam" id="NF004226">
    <property type="entry name" value="PRK05673.1"/>
    <property type="match status" value="1"/>
</dbReference>
<dbReference type="HOGENOM" id="CLU_001600_0_0_0"/>
<dbReference type="SMART" id="SM00481">
    <property type="entry name" value="POLIIIAc"/>
    <property type="match status" value="1"/>
</dbReference>
<dbReference type="InterPro" id="IPR040982">
    <property type="entry name" value="DNA_pol3_finger"/>
</dbReference>
<dbReference type="Pfam" id="PF17657">
    <property type="entry name" value="DNA_pol3_finger"/>
    <property type="match status" value="1"/>
</dbReference>
<dbReference type="PANTHER" id="PTHR32294:SF0">
    <property type="entry name" value="DNA POLYMERASE III SUBUNIT ALPHA"/>
    <property type="match status" value="1"/>
</dbReference>
<evidence type="ECO:0000256" key="3">
    <source>
        <dbReference type="ARBA" id="ARBA00019114"/>
    </source>
</evidence>
<evidence type="ECO:0000256" key="4">
    <source>
        <dbReference type="ARBA" id="ARBA00022679"/>
    </source>
</evidence>
<dbReference type="Proteomes" id="UP000006875">
    <property type="component" value="Chromosome"/>
</dbReference>
<dbReference type="InterPro" id="IPR029460">
    <property type="entry name" value="DNAPol_HHH"/>
</dbReference>
<evidence type="ECO:0000256" key="6">
    <source>
        <dbReference type="ARBA" id="ARBA00022705"/>
    </source>
</evidence>
<feature type="domain" description="Polymerase/histidinol phosphatase N-terminal" evidence="9">
    <location>
        <begin position="6"/>
        <end position="73"/>
    </location>
</feature>
<dbReference type="AlphaFoldDB" id="E3H821"/>
<dbReference type="KEGG" id="ipo:Ilyop_1472"/>
<dbReference type="InterPro" id="IPR004365">
    <property type="entry name" value="NA-bd_OB_tRNA"/>
</dbReference>
<keyword evidence="4" id="KW-0808">Transferase</keyword>